<feature type="transmembrane region" description="Helical" evidence="8">
    <location>
        <begin position="28"/>
        <end position="51"/>
    </location>
</feature>
<proteinExistence type="inferred from homology"/>
<evidence type="ECO:0000256" key="5">
    <source>
        <dbReference type="ARBA" id="ARBA00023136"/>
    </source>
</evidence>
<evidence type="ECO:0000256" key="2">
    <source>
        <dbReference type="ARBA" id="ARBA00004502"/>
    </source>
</evidence>
<dbReference type="InterPro" id="IPR002123">
    <property type="entry name" value="Plipid/glycerol_acylTrfase"/>
</dbReference>
<organism evidence="10 11">
    <name type="scientific">Mesorhabditis belari</name>
    <dbReference type="NCBI Taxonomy" id="2138241"/>
    <lineage>
        <taxon>Eukaryota</taxon>
        <taxon>Metazoa</taxon>
        <taxon>Ecdysozoa</taxon>
        <taxon>Nematoda</taxon>
        <taxon>Chromadorea</taxon>
        <taxon>Rhabditida</taxon>
        <taxon>Rhabditina</taxon>
        <taxon>Rhabditomorpha</taxon>
        <taxon>Rhabditoidea</taxon>
        <taxon>Rhabditidae</taxon>
        <taxon>Mesorhabditinae</taxon>
        <taxon>Mesorhabditis</taxon>
    </lineage>
</organism>
<dbReference type="PANTHER" id="PTHR15486:SF96">
    <property type="entry name" value="LIPID DROPLET-REGULATING VLDL ASSEMBLY FACTOR AUP1"/>
    <property type="match status" value="1"/>
</dbReference>
<comment type="subcellular location">
    <subcellularLocation>
        <location evidence="1">Endoplasmic reticulum membrane</location>
        <topology evidence="1">Peripheral membrane protein</topology>
    </subcellularLocation>
    <subcellularLocation>
        <location evidence="2">Lipid droplet</location>
    </subcellularLocation>
</comment>
<dbReference type="Proteomes" id="UP000887575">
    <property type="component" value="Unassembled WGS sequence"/>
</dbReference>
<dbReference type="AlphaFoldDB" id="A0AAF3J1K2"/>
<keyword evidence="8" id="KW-0812">Transmembrane</keyword>
<evidence type="ECO:0000256" key="8">
    <source>
        <dbReference type="SAM" id="Phobius"/>
    </source>
</evidence>
<protein>
    <submittedName>
        <fullName evidence="11">CUE domain-containing protein</fullName>
    </submittedName>
</protein>
<keyword evidence="4" id="KW-0256">Endoplasmic reticulum</keyword>
<evidence type="ECO:0000256" key="4">
    <source>
        <dbReference type="ARBA" id="ARBA00022824"/>
    </source>
</evidence>
<reference evidence="11" key="1">
    <citation type="submission" date="2024-02" db="UniProtKB">
        <authorList>
            <consortium name="WormBaseParasite"/>
        </authorList>
    </citation>
    <scope>IDENTIFICATION</scope>
</reference>
<keyword evidence="3" id="KW-0551">Lipid droplet</keyword>
<dbReference type="InterPro" id="IPR003892">
    <property type="entry name" value="CUE"/>
</dbReference>
<dbReference type="Gene3D" id="1.10.8.10">
    <property type="entry name" value="DNA helicase RuvA subunit, C-terminal domain"/>
    <property type="match status" value="1"/>
</dbReference>
<keyword evidence="5 8" id="KW-0472">Membrane</keyword>
<dbReference type="GO" id="GO:0036503">
    <property type="term" value="P:ERAD pathway"/>
    <property type="evidence" value="ECO:0007669"/>
    <property type="project" value="TreeGrafter"/>
</dbReference>
<dbReference type="GO" id="GO:0043130">
    <property type="term" value="F:ubiquitin binding"/>
    <property type="evidence" value="ECO:0007669"/>
    <property type="project" value="InterPro"/>
</dbReference>
<evidence type="ECO:0000313" key="11">
    <source>
        <dbReference type="WBParaSite" id="MBELARI_LOCUS10468"/>
    </source>
</evidence>
<feature type="compositionally biased region" description="Polar residues" evidence="7">
    <location>
        <begin position="352"/>
        <end position="361"/>
    </location>
</feature>
<feature type="domain" description="CUE" evidence="9">
    <location>
        <begin position="298"/>
        <end position="340"/>
    </location>
</feature>
<dbReference type="PANTHER" id="PTHR15486">
    <property type="entry name" value="ANCIENT UBIQUITOUS PROTEIN"/>
    <property type="match status" value="1"/>
</dbReference>
<evidence type="ECO:0000256" key="6">
    <source>
        <dbReference type="ARBA" id="ARBA00035634"/>
    </source>
</evidence>
<dbReference type="GO" id="GO:0005789">
    <property type="term" value="C:endoplasmic reticulum membrane"/>
    <property type="evidence" value="ECO:0007669"/>
    <property type="project" value="UniProtKB-SubCell"/>
</dbReference>
<accession>A0AAF3J1K2</accession>
<evidence type="ECO:0000256" key="1">
    <source>
        <dbReference type="ARBA" id="ARBA00004406"/>
    </source>
</evidence>
<feature type="region of interest" description="Disordered" evidence="7">
    <location>
        <begin position="341"/>
        <end position="362"/>
    </location>
</feature>
<dbReference type="PROSITE" id="PS51140">
    <property type="entry name" value="CUE"/>
    <property type="match status" value="1"/>
</dbReference>
<comment type="similarity">
    <text evidence="6">Belongs to the AUP1 family.</text>
</comment>
<dbReference type="GO" id="GO:0005811">
    <property type="term" value="C:lipid droplet"/>
    <property type="evidence" value="ECO:0007669"/>
    <property type="project" value="UniProtKB-SubCell"/>
</dbReference>
<keyword evidence="10" id="KW-1185">Reference proteome</keyword>
<dbReference type="SMART" id="SM00563">
    <property type="entry name" value="PlsC"/>
    <property type="match status" value="1"/>
</dbReference>
<evidence type="ECO:0000313" key="10">
    <source>
        <dbReference type="Proteomes" id="UP000887575"/>
    </source>
</evidence>
<sequence length="388" mass="44074">MSTTTPLTAGLFSTNRFPSENTNTRVTLYLPIGCIIFIVRIFLGLQTFVAACVLRKTHALRGLVLRVMSALLGIVATSSGEKDESVRVFVANHISCLDHMAVDLIRPCLLPSVWDIPNVLRWLFGYADLGVRSGRGELVRQARLHIKSDDLPLLALPEAAMTNGKKALLRFSSWPFEVSDRIQPCTLRLSRPFFNVESTIIGASWWQDTLWFLFLPCTIINVKWLPTMQRDENESMDSFRDRVAQAIANELGIELSNWTSADAVEAAKKYRQETQRLRIAQGTPSKPTTSRTLIDPKRMDEVAMRIKQSHPTVALLNIRRDLEKTKDMQSTIERIKNGTVKPISTAEHLSNKKSPGSSPNEWHSLYEERKWTMIEENRAKYLQKHVED</sequence>
<dbReference type="GO" id="GO:0016746">
    <property type="term" value="F:acyltransferase activity"/>
    <property type="evidence" value="ECO:0007669"/>
    <property type="project" value="InterPro"/>
</dbReference>
<keyword evidence="8" id="KW-1133">Transmembrane helix</keyword>
<dbReference type="WBParaSite" id="MBELARI_LOCUS10468">
    <property type="protein sequence ID" value="MBELARI_LOCUS10468"/>
    <property type="gene ID" value="MBELARI_LOCUS10468"/>
</dbReference>
<name>A0AAF3J1K2_9BILA</name>
<evidence type="ECO:0000256" key="7">
    <source>
        <dbReference type="SAM" id="MobiDB-lite"/>
    </source>
</evidence>
<evidence type="ECO:0000259" key="9">
    <source>
        <dbReference type="PROSITE" id="PS51140"/>
    </source>
</evidence>
<evidence type="ECO:0000256" key="3">
    <source>
        <dbReference type="ARBA" id="ARBA00022677"/>
    </source>
</evidence>